<protein>
    <submittedName>
        <fullName evidence="2">Uncharacterized protein</fullName>
    </submittedName>
</protein>
<sequence length="121" mass="14204">MDYRFQLYATHYYSSIVQAFSASFLAAVTIYSGLRHWGFIRCKELKPYSRDIRKLLPNDFNAWRLSPDETMIWEVLNLYFKDGVLNSGTMQEWARYGQNPKNTLSRVALDMQHVIVALKES</sequence>
<dbReference type="EMBL" id="KZ302004">
    <property type="protein sequence ID" value="PFH50414.1"/>
    <property type="molecule type" value="Genomic_DNA"/>
</dbReference>
<keyword evidence="1" id="KW-1133">Transmembrane helix</keyword>
<keyword evidence="3" id="KW-1185">Reference proteome</keyword>
<reference evidence="2 3" key="1">
    <citation type="submission" date="2014-02" db="EMBL/GenBank/DDBJ databases">
        <title>Transposable element dynamics among asymbiotic and ectomycorrhizal Amanita fungi.</title>
        <authorList>
            <consortium name="DOE Joint Genome Institute"/>
            <person name="Hess J."/>
            <person name="Skrede I."/>
            <person name="Wolfe B."/>
            <person name="LaButti K."/>
            <person name="Ohm R.A."/>
            <person name="Grigoriev I.V."/>
            <person name="Pringle A."/>
        </authorList>
    </citation>
    <scope>NUCLEOTIDE SEQUENCE [LARGE SCALE GENOMIC DNA]</scope>
    <source>
        <strain evidence="2 3">SKay4041</strain>
    </source>
</reference>
<evidence type="ECO:0000256" key="1">
    <source>
        <dbReference type="SAM" id="Phobius"/>
    </source>
</evidence>
<evidence type="ECO:0000313" key="3">
    <source>
        <dbReference type="Proteomes" id="UP000242287"/>
    </source>
</evidence>
<organism evidence="2 3">
    <name type="scientific">Amanita thiersii Skay4041</name>
    <dbReference type="NCBI Taxonomy" id="703135"/>
    <lineage>
        <taxon>Eukaryota</taxon>
        <taxon>Fungi</taxon>
        <taxon>Dikarya</taxon>
        <taxon>Basidiomycota</taxon>
        <taxon>Agaricomycotina</taxon>
        <taxon>Agaricomycetes</taxon>
        <taxon>Agaricomycetidae</taxon>
        <taxon>Agaricales</taxon>
        <taxon>Pluteineae</taxon>
        <taxon>Amanitaceae</taxon>
        <taxon>Amanita</taxon>
    </lineage>
</organism>
<dbReference type="Proteomes" id="UP000242287">
    <property type="component" value="Unassembled WGS sequence"/>
</dbReference>
<evidence type="ECO:0000313" key="2">
    <source>
        <dbReference type="EMBL" id="PFH50414.1"/>
    </source>
</evidence>
<dbReference type="AlphaFoldDB" id="A0A2A9NM69"/>
<name>A0A2A9NM69_9AGAR</name>
<keyword evidence="1" id="KW-0472">Membrane</keyword>
<accession>A0A2A9NM69</accession>
<keyword evidence="1" id="KW-0812">Transmembrane</keyword>
<proteinExistence type="predicted"/>
<feature type="transmembrane region" description="Helical" evidence="1">
    <location>
        <begin position="12"/>
        <end position="34"/>
    </location>
</feature>
<gene>
    <name evidence="2" type="ORF">AMATHDRAFT_3981</name>
</gene>